<evidence type="ECO:0000256" key="1">
    <source>
        <dbReference type="SAM" id="MobiDB-lite"/>
    </source>
</evidence>
<feature type="non-terminal residue" evidence="2">
    <location>
        <position position="1"/>
    </location>
</feature>
<dbReference type="AlphaFoldDB" id="A0A8H3U0N8"/>
<evidence type="ECO:0000313" key="2">
    <source>
        <dbReference type="EMBL" id="KAE9961055.1"/>
    </source>
</evidence>
<name>A0A8H3U0N8_VENIN</name>
<feature type="non-terminal residue" evidence="2">
    <location>
        <position position="174"/>
    </location>
</feature>
<proteinExistence type="predicted"/>
<comment type="caution">
    <text evidence="2">The sequence shown here is derived from an EMBL/GenBank/DDBJ whole genome shotgun (WGS) entry which is preliminary data.</text>
</comment>
<organism evidence="2 3">
    <name type="scientific">Venturia inaequalis</name>
    <name type="common">Apple scab fungus</name>
    <dbReference type="NCBI Taxonomy" id="5025"/>
    <lineage>
        <taxon>Eukaryota</taxon>
        <taxon>Fungi</taxon>
        <taxon>Dikarya</taxon>
        <taxon>Ascomycota</taxon>
        <taxon>Pezizomycotina</taxon>
        <taxon>Dothideomycetes</taxon>
        <taxon>Pleosporomycetidae</taxon>
        <taxon>Venturiales</taxon>
        <taxon>Venturiaceae</taxon>
        <taxon>Venturia</taxon>
    </lineage>
</organism>
<reference evidence="2 3" key="1">
    <citation type="submission" date="2019-07" db="EMBL/GenBank/DDBJ databases">
        <title>Venturia inaequalis Genome Resource.</title>
        <authorList>
            <person name="Lichtner F.J."/>
        </authorList>
    </citation>
    <scope>NUCLEOTIDE SEQUENCE [LARGE SCALE GENOMIC DNA]</scope>
    <source>
        <strain evidence="2 3">DMI_063113</strain>
    </source>
</reference>
<keyword evidence="3" id="KW-1185">Reference proteome</keyword>
<gene>
    <name evidence="2" type="ORF">EG327_008822</name>
</gene>
<dbReference type="Proteomes" id="UP000490939">
    <property type="component" value="Unassembled WGS sequence"/>
</dbReference>
<feature type="region of interest" description="Disordered" evidence="1">
    <location>
        <begin position="65"/>
        <end position="87"/>
    </location>
</feature>
<accession>A0A8H3U0N8</accession>
<dbReference type="EMBL" id="WNWR01005652">
    <property type="protein sequence ID" value="KAE9961055.1"/>
    <property type="molecule type" value="Genomic_DNA"/>
</dbReference>
<sequence>RPYQYKLHTPPPDFRVTPGGQPSTPQKALMYAMEQFAQRHNLNCTTEDIKAVTGLSDKAQRRAWATKQVRTPKNVPPEADAFPENRGPKRVLTRADTAIIGDYIDDENISLDNRGAPWQTIAEEAGISPLPKTWHRKTQTWKEIEPEAIRKAVKEDEGIFTAVAHEENELPDWR</sequence>
<feature type="region of interest" description="Disordered" evidence="1">
    <location>
        <begin position="1"/>
        <end position="24"/>
    </location>
</feature>
<protein>
    <submittedName>
        <fullName evidence="2">Uncharacterized protein</fullName>
    </submittedName>
</protein>
<evidence type="ECO:0000313" key="3">
    <source>
        <dbReference type="Proteomes" id="UP000490939"/>
    </source>
</evidence>